<gene>
    <name evidence="2" type="ORF">RND81_03G207100</name>
</gene>
<proteinExistence type="predicted"/>
<evidence type="ECO:0000313" key="3">
    <source>
        <dbReference type="Proteomes" id="UP001443914"/>
    </source>
</evidence>
<organism evidence="2 3">
    <name type="scientific">Saponaria officinalis</name>
    <name type="common">Common soapwort</name>
    <name type="synonym">Lychnis saponaria</name>
    <dbReference type="NCBI Taxonomy" id="3572"/>
    <lineage>
        <taxon>Eukaryota</taxon>
        <taxon>Viridiplantae</taxon>
        <taxon>Streptophyta</taxon>
        <taxon>Embryophyta</taxon>
        <taxon>Tracheophyta</taxon>
        <taxon>Spermatophyta</taxon>
        <taxon>Magnoliopsida</taxon>
        <taxon>eudicotyledons</taxon>
        <taxon>Gunneridae</taxon>
        <taxon>Pentapetalae</taxon>
        <taxon>Caryophyllales</taxon>
        <taxon>Caryophyllaceae</taxon>
        <taxon>Caryophylleae</taxon>
        <taxon>Saponaria</taxon>
    </lineage>
</organism>
<feature type="domain" description="DUF3615" evidence="1">
    <location>
        <begin position="76"/>
        <end position="152"/>
    </location>
</feature>
<dbReference type="EMBL" id="JBDFQZ010000003">
    <property type="protein sequence ID" value="KAK9742945.1"/>
    <property type="molecule type" value="Genomic_DNA"/>
</dbReference>
<comment type="caution">
    <text evidence="2">The sequence shown here is derived from an EMBL/GenBank/DDBJ whole genome shotgun (WGS) entry which is preliminary data.</text>
</comment>
<name>A0AAW1M1M3_SAPOF</name>
<evidence type="ECO:0000259" key="1">
    <source>
        <dbReference type="Pfam" id="PF12274"/>
    </source>
</evidence>
<dbReference type="InterPro" id="IPR022059">
    <property type="entry name" value="DUF3615"/>
</dbReference>
<dbReference type="Proteomes" id="UP001443914">
    <property type="component" value="Unassembled WGS sequence"/>
</dbReference>
<evidence type="ECO:0000313" key="2">
    <source>
        <dbReference type="EMBL" id="KAK9742945.1"/>
    </source>
</evidence>
<protein>
    <recommendedName>
        <fullName evidence="1">DUF3615 domain-containing protein</fullName>
    </recommendedName>
</protein>
<sequence>MIGSAKLGRRFGPVDLEKALRHRPVTDPDHVQVLGMTPMGDYFVIAPRPNQAARAKDYIANKCHKYFPIIQEKCPEMADYELVEPMAAGCFNLWSIFCHLNFKAKPKNGDDSSVEVFFAEIDMFKKDVMCIKLDINATAGTDSYPHCKFCHPCPSDGPVCEGYVYAYHPPDTSTWKVFRHDELPTIYLLPRMACSCITSFSSSKL</sequence>
<dbReference type="Pfam" id="PF12274">
    <property type="entry name" value="DUF3615"/>
    <property type="match status" value="1"/>
</dbReference>
<keyword evidence="3" id="KW-1185">Reference proteome</keyword>
<dbReference type="AlphaFoldDB" id="A0AAW1M1M3"/>
<accession>A0AAW1M1M3</accession>
<reference evidence="2" key="1">
    <citation type="submission" date="2024-03" db="EMBL/GenBank/DDBJ databases">
        <title>WGS assembly of Saponaria officinalis var. Norfolk2.</title>
        <authorList>
            <person name="Jenkins J."/>
            <person name="Shu S."/>
            <person name="Grimwood J."/>
            <person name="Barry K."/>
            <person name="Goodstein D."/>
            <person name="Schmutz J."/>
            <person name="Leebens-Mack J."/>
            <person name="Osbourn A."/>
        </authorList>
    </citation>
    <scope>NUCLEOTIDE SEQUENCE [LARGE SCALE GENOMIC DNA]</scope>
    <source>
        <strain evidence="2">JIC</strain>
    </source>
</reference>